<dbReference type="EMBL" id="QGNW01002296">
    <property type="protein sequence ID" value="RVW21372.1"/>
    <property type="molecule type" value="Genomic_DNA"/>
</dbReference>
<dbReference type="Proteomes" id="UP000288805">
    <property type="component" value="Unassembled WGS sequence"/>
</dbReference>
<dbReference type="GO" id="GO:0016301">
    <property type="term" value="F:kinase activity"/>
    <property type="evidence" value="ECO:0007669"/>
    <property type="project" value="UniProtKB-KW"/>
</dbReference>
<evidence type="ECO:0000313" key="3">
    <source>
        <dbReference type="EMBL" id="RVW21372.1"/>
    </source>
</evidence>
<gene>
    <name evidence="3" type="primary">PI4KA1_6</name>
    <name evidence="3" type="ORF">CK203_104845</name>
</gene>
<reference evidence="3 4" key="1">
    <citation type="journal article" date="2018" name="PLoS Genet.">
        <title>Population sequencing reveals clonal diversity and ancestral inbreeding in the grapevine cultivar Chardonnay.</title>
        <authorList>
            <person name="Roach M.J."/>
            <person name="Johnson D.L."/>
            <person name="Bohlmann J."/>
            <person name="van Vuuren H.J."/>
            <person name="Jones S.J."/>
            <person name="Pretorius I.S."/>
            <person name="Schmidt S.A."/>
            <person name="Borneman A.R."/>
        </authorList>
    </citation>
    <scope>NUCLEOTIDE SEQUENCE [LARGE SCALE GENOMIC DNA]</scope>
    <source>
        <strain evidence="4">cv. Chardonnay</strain>
        <tissue evidence="3">Leaf</tissue>
    </source>
</reference>
<dbReference type="AlphaFoldDB" id="A0A438CDT8"/>
<evidence type="ECO:0000313" key="4">
    <source>
        <dbReference type="Proteomes" id="UP000288805"/>
    </source>
</evidence>
<keyword evidence="3" id="KW-0808">Transferase</keyword>
<keyword evidence="3" id="KW-0418">Kinase</keyword>
<dbReference type="OrthoDB" id="10264149at2759"/>
<evidence type="ECO:0000256" key="1">
    <source>
        <dbReference type="ARBA" id="ARBA00006209"/>
    </source>
</evidence>
<name>A0A438CDT8_VITVI</name>
<dbReference type="InterPro" id="IPR045495">
    <property type="entry name" value="PI4K_N"/>
</dbReference>
<evidence type="ECO:0000259" key="2">
    <source>
        <dbReference type="Pfam" id="PF19274"/>
    </source>
</evidence>
<organism evidence="3 4">
    <name type="scientific">Vitis vinifera</name>
    <name type="common">Grape</name>
    <dbReference type="NCBI Taxonomy" id="29760"/>
    <lineage>
        <taxon>Eukaryota</taxon>
        <taxon>Viridiplantae</taxon>
        <taxon>Streptophyta</taxon>
        <taxon>Embryophyta</taxon>
        <taxon>Tracheophyta</taxon>
        <taxon>Spermatophyta</taxon>
        <taxon>Magnoliopsida</taxon>
        <taxon>eudicotyledons</taxon>
        <taxon>Gunneridae</taxon>
        <taxon>Pentapetalae</taxon>
        <taxon>rosids</taxon>
        <taxon>Vitales</taxon>
        <taxon>Vitaceae</taxon>
        <taxon>Viteae</taxon>
        <taxon>Vitis</taxon>
    </lineage>
</organism>
<feature type="domain" description="PI4-kinase N-terminal" evidence="2">
    <location>
        <begin position="3"/>
        <end position="139"/>
    </location>
</feature>
<comment type="similarity">
    <text evidence="1">Belongs to the PI3/PI4-kinase family. Type III PI4K subfamily.</text>
</comment>
<sequence>MSLVVSSVKWLEDELELNALHNPGSRRGSGNEKAAVAQRAALSAALAGRVEVTAMSTISGVKATYLLAVAFLEIIRFSSNGGILNGGGASLNASRSAFSCVFEYLKTPNLMPAVFQCLTAIVHTAFETAVSWLLAHWDSKDRSCTLSLEELSARNEAREEFKKWILLEEISWRQKSREVWLKEGDKNTRFFHNMDNAHWKRNSLARIKINGSWITEDADIKNGAARLEEPFSEEEVFEALMDLSGEKGPGPDGFPMAFWQLSWEFVKVEG</sequence>
<protein>
    <submittedName>
        <fullName evidence="3">Phosphatidylinositol 4-kinase alpha 1</fullName>
    </submittedName>
</protein>
<comment type="caution">
    <text evidence="3">The sequence shown here is derived from an EMBL/GenBank/DDBJ whole genome shotgun (WGS) entry which is preliminary data.</text>
</comment>
<proteinExistence type="inferred from homology"/>
<dbReference type="Pfam" id="PF19274">
    <property type="entry name" value="PI4K_N"/>
    <property type="match status" value="1"/>
</dbReference>
<accession>A0A438CDT8</accession>